<accession>A0A284RN68</accession>
<evidence type="ECO:0000313" key="2">
    <source>
        <dbReference type="Proteomes" id="UP000219338"/>
    </source>
</evidence>
<gene>
    <name evidence="1" type="ORF">ARMOST_13572</name>
</gene>
<organism evidence="1 2">
    <name type="scientific">Armillaria ostoyae</name>
    <name type="common">Armillaria root rot fungus</name>
    <dbReference type="NCBI Taxonomy" id="47428"/>
    <lineage>
        <taxon>Eukaryota</taxon>
        <taxon>Fungi</taxon>
        <taxon>Dikarya</taxon>
        <taxon>Basidiomycota</taxon>
        <taxon>Agaricomycotina</taxon>
        <taxon>Agaricomycetes</taxon>
        <taxon>Agaricomycetidae</taxon>
        <taxon>Agaricales</taxon>
        <taxon>Marasmiineae</taxon>
        <taxon>Physalacriaceae</taxon>
        <taxon>Armillaria</taxon>
    </lineage>
</organism>
<protein>
    <submittedName>
        <fullName evidence="1">Uncharacterized protein</fullName>
    </submittedName>
</protein>
<evidence type="ECO:0000313" key="1">
    <source>
        <dbReference type="EMBL" id="SJL10188.1"/>
    </source>
</evidence>
<keyword evidence="2" id="KW-1185">Reference proteome</keyword>
<dbReference type="AlphaFoldDB" id="A0A284RN68"/>
<dbReference type="OrthoDB" id="10553213at2759"/>
<dbReference type="EMBL" id="FUEG01000011">
    <property type="protein sequence ID" value="SJL10188.1"/>
    <property type="molecule type" value="Genomic_DNA"/>
</dbReference>
<proteinExistence type="predicted"/>
<name>A0A284RN68_ARMOS</name>
<reference evidence="2" key="1">
    <citation type="journal article" date="2017" name="Nat. Ecol. Evol.">
        <title>Genome expansion and lineage-specific genetic innovations in the forest pathogenic fungi Armillaria.</title>
        <authorList>
            <person name="Sipos G."/>
            <person name="Prasanna A.N."/>
            <person name="Walter M.C."/>
            <person name="O'Connor E."/>
            <person name="Balint B."/>
            <person name="Krizsan K."/>
            <person name="Kiss B."/>
            <person name="Hess J."/>
            <person name="Varga T."/>
            <person name="Slot J."/>
            <person name="Riley R."/>
            <person name="Boka B."/>
            <person name="Rigling D."/>
            <person name="Barry K."/>
            <person name="Lee J."/>
            <person name="Mihaltcheva S."/>
            <person name="LaButti K."/>
            <person name="Lipzen A."/>
            <person name="Waldron R."/>
            <person name="Moloney N.M."/>
            <person name="Sperisen C."/>
            <person name="Kredics L."/>
            <person name="Vagvoelgyi C."/>
            <person name="Patrignani A."/>
            <person name="Fitzpatrick D."/>
            <person name="Nagy I."/>
            <person name="Doyle S."/>
            <person name="Anderson J.B."/>
            <person name="Grigoriev I.V."/>
            <person name="Gueldener U."/>
            <person name="Muensterkoetter M."/>
            <person name="Nagy L.G."/>
        </authorList>
    </citation>
    <scope>NUCLEOTIDE SEQUENCE [LARGE SCALE GENOMIC DNA]</scope>
    <source>
        <strain evidence="2">C18/9</strain>
    </source>
</reference>
<dbReference type="Proteomes" id="UP000219338">
    <property type="component" value="Unassembled WGS sequence"/>
</dbReference>
<sequence>MNYTGAFLFKFAFPRLFYGIFSSTCSGSCSYQVLRSRDFSIAWMIAVVRRRRDSFGSVQGQYPCENGLDRDLLPLFANTSHNASGVFPLHYLIQKCRLNAPHSIQVKQQRYRAASKEGARN</sequence>